<feature type="domain" description="Amidohydrolase-related" evidence="1">
    <location>
        <begin position="178"/>
        <end position="369"/>
    </location>
</feature>
<evidence type="ECO:0000259" key="1">
    <source>
        <dbReference type="Pfam" id="PF01979"/>
    </source>
</evidence>
<protein>
    <submittedName>
        <fullName evidence="2">Amidohydrolase family protein</fullName>
    </submittedName>
</protein>
<dbReference type="InterPro" id="IPR032466">
    <property type="entry name" value="Metal_Hydrolase"/>
</dbReference>
<evidence type="ECO:0000313" key="2">
    <source>
        <dbReference type="EMBL" id="MFC7580618.1"/>
    </source>
</evidence>
<dbReference type="Pfam" id="PF01979">
    <property type="entry name" value="Amidohydro_1"/>
    <property type="match status" value="1"/>
</dbReference>
<dbReference type="PANTHER" id="PTHR43135">
    <property type="entry name" value="ALPHA-D-RIBOSE 1-METHYLPHOSPHONATE 5-TRIPHOSPHATE DIPHOSPHATASE"/>
    <property type="match status" value="1"/>
</dbReference>
<dbReference type="SUPFAM" id="SSF51556">
    <property type="entry name" value="Metallo-dependent hydrolases"/>
    <property type="match status" value="1"/>
</dbReference>
<dbReference type="Gene3D" id="3.20.20.140">
    <property type="entry name" value="Metal-dependent hydrolases"/>
    <property type="match status" value="1"/>
</dbReference>
<sequence>MALEGRALWREAPGETPVWVDGTWTWEDGRLHRVTGPGEGRDRDEAVPACWIVPGMVDVHCHIGIGPSGPVGREEQERQALADRDSGVLAVRDCGVPVDDSWVQGRPDLPVLVRSGRHIARPKRYTRGLAVELEDPGDLPGEVLRQARAGDGWVKLVGDWIDRAGGAESDLDPLWPREILRDAVAAAHEEGARVAVHCFSHRVVDDLLEAGVDDIEHGTGMDDDQMAEAAARGVMVTPTLVQVELFGSFADQAGRRYPRYAATMRAMHRERRAHAERLFGSGVWILPGMDAGGYQPHGELARELALWSRAGMSPDRILAHATWRARDALRVDSLQEGARADLLVLDSDPTADPGALARPRAVVLGGRVVVGG</sequence>
<dbReference type="Proteomes" id="UP001596527">
    <property type="component" value="Unassembled WGS sequence"/>
</dbReference>
<dbReference type="SUPFAM" id="SSF51338">
    <property type="entry name" value="Composite domain of metallo-dependent hydrolases"/>
    <property type="match status" value="1"/>
</dbReference>
<evidence type="ECO:0000313" key="3">
    <source>
        <dbReference type="Proteomes" id="UP001596527"/>
    </source>
</evidence>
<reference evidence="3" key="1">
    <citation type="journal article" date="2019" name="Int. J. Syst. Evol. Microbiol.">
        <title>The Global Catalogue of Microorganisms (GCM) 10K type strain sequencing project: providing services to taxonomists for standard genome sequencing and annotation.</title>
        <authorList>
            <consortium name="The Broad Institute Genomics Platform"/>
            <consortium name="The Broad Institute Genome Sequencing Center for Infectious Disease"/>
            <person name="Wu L."/>
            <person name="Ma J."/>
        </authorList>
    </citation>
    <scope>NUCLEOTIDE SEQUENCE [LARGE SCALE GENOMIC DNA]</scope>
    <source>
        <strain evidence="3">CCUG 56698</strain>
    </source>
</reference>
<accession>A0ABW2SM55</accession>
<dbReference type="Gene3D" id="2.30.40.10">
    <property type="entry name" value="Urease, subunit C, domain 1"/>
    <property type="match status" value="1"/>
</dbReference>
<dbReference type="RefSeq" id="WP_380972834.1">
    <property type="nucleotide sequence ID" value="NZ_JBHTEF010000001.1"/>
</dbReference>
<name>A0ABW2SM55_9ACTO</name>
<organism evidence="2 3">
    <name type="scientific">Schaalia naturae</name>
    <dbReference type="NCBI Taxonomy" id="635203"/>
    <lineage>
        <taxon>Bacteria</taxon>
        <taxon>Bacillati</taxon>
        <taxon>Actinomycetota</taxon>
        <taxon>Actinomycetes</taxon>
        <taxon>Actinomycetales</taxon>
        <taxon>Actinomycetaceae</taxon>
        <taxon>Schaalia</taxon>
    </lineage>
</organism>
<dbReference type="InterPro" id="IPR006680">
    <property type="entry name" value="Amidohydro-rel"/>
</dbReference>
<keyword evidence="3" id="KW-1185">Reference proteome</keyword>
<dbReference type="PANTHER" id="PTHR43135:SF4">
    <property type="entry name" value="AMIDOHYDROLASE-RELATED DOMAIN-CONTAINING PROTEIN"/>
    <property type="match status" value="1"/>
</dbReference>
<dbReference type="InterPro" id="IPR051781">
    <property type="entry name" value="Metallo-dep_Hydrolase"/>
</dbReference>
<dbReference type="EMBL" id="JBHTEF010000001">
    <property type="protein sequence ID" value="MFC7580618.1"/>
    <property type="molecule type" value="Genomic_DNA"/>
</dbReference>
<proteinExistence type="predicted"/>
<gene>
    <name evidence="2" type="ORF">ACFQWG_05265</name>
</gene>
<dbReference type="InterPro" id="IPR011059">
    <property type="entry name" value="Metal-dep_hydrolase_composite"/>
</dbReference>
<comment type="caution">
    <text evidence="2">The sequence shown here is derived from an EMBL/GenBank/DDBJ whole genome shotgun (WGS) entry which is preliminary data.</text>
</comment>